<keyword evidence="3 8" id="KW-0812">Transmembrane</keyword>
<evidence type="ECO:0000256" key="8">
    <source>
        <dbReference type="SAM" id="Phobius"/>
    </source>
</evidence>
<feature type="signal peptide" evidence="9">
    <location>
        <begin position="1"/>
        <end position="25"/>
    </location>
</feature>
<dbReference type="GO" id="GO:0005886">
    <property type="term" value="C:plasma membrane"/>
    <property type="evidence" value="ECO:0007669"/>
    <property type="project" value="TreeGrafter"/>
</dbReference>
<feature type="transmembrane region" description="Helical" evidence="8">
    <location>
        <begin position="568"/>
        <end position="588"/>
    </location>
</feature>
<evidence type="ECO:0000256" key="1">
    <source>
        <dbReference type="ARBA" id="ARBA00004479"/>
    </source>
</evidence>
<evidence type="ECO:0000313" key="11">
    <source>
        <dbReference type="EMBL" id="CAB3257088.1"/>
    </source>
</evidence>
<feature type="domain" description="T-cell immunomodulatory protein TIP C2" evidence="10">
    <location>
        <begin position="446"/>
        <end position="556"/>
    </location>
</feature>
<dbReference type="InterPro" id="IPR057089">
    <property type="entry name" value="C2_TIP"/>
</dbReference>
<accession>A0A6F9DFW2</accession>
<dbReference type="EMBL" id="LR786058">
    <property type="protein sequence ID" value="CAB3257088.1"/>
    <property type="molecule type" value="mRNA"/>
</dbReference>
<name>A0A6F9DFW2_9ASCI</name>
<dbReference type="Pfam" id="PF13517">
    <property type="entry name" value="FG-GAP_3"/>
    <property type="match status" value="1"/>
</dbReference>
<dbReference type="PANTHER" id="PTHR13412">
    <property type="entry name" value="T-CELL IMMUNOMODULATORY PROTEIN HOMOLOG"/>
    <property type="match status" value="1"/>
</dbReference>
<feature type="chain" id="PRO_5026183515" evidence="9">
    <location>
        <begin position="26"/>
        <end position="609"/>
    </location>
</feature>
<evidence type="ECO:0000256" key="9">
    <source>
        <dbReference type="SAM" id="SignalP"/>
    </source>
</evidence>
<comment type="similarity">
    <text evidence="2">Belongs to the TIP family.</text>
</comment>
<evidence type="ECO:0000256" key="4">
    <source>
        <dbReference type="ARBA" id="ARBA00022729"/>
    </source>
</evidence>
<sequence length="609" mass="67058">MSCNNKFRLLIRCFVVVVCSQYSAAQILEVSSEVFPSGTEKGFVAAYADVNNDKYTDVFMVKGTNEINILAAATKNLISLSHLQTVTCNCSGSISALFPADYNADGYLDLLVTTSEQSKQESISLFLTFGTKSRLLSGNFVPILSNVKDQPLLLDANADMIPDLFLSLSNNSRLFLLGHTSPPATDWNYKIISFIASTVMPSLYEMRVPHSCAFVDTDADGNAELVVTSINEKVAIYETWKGTATGLNQSSCETLDLGANFEIGQSVFVDLDGDSIQEHLVPVCEIVGMRCNQSKIFAQRGEKWVEVFVAEPDWNFVSIKQSHMKQPITLITGDYNQDTFIDILCIMQNKLKGDSTTQETVILFGKQCSEEYCQIFGHQFKLSLIVPNSEGSFSSSFFDLSNDGSLDVFVSVAKLDGLHSVHAYRNTLAIDASFLFVKILSGKTKTGSNVAGGTVSYSTINTMGGMLQNSATQLSQTAHLSLQLPYVSFSLGRLPNFVDQLQVAVPSCLLPSQFCAIPYISNHNQSKKLWTMIIPNSQMYVVPHPPSDSSRWTNELLVTPGHNLLDTLAVLVATCAVVAIAIVTLHCMERREDRQEKIQEAHRFHFDAM</sequence>
<evidence type="ECO:0000256" key="7">
    <source>
        <dbReference type="ARBA" id="ARBA00023180"/>
    </source>
</evidence>
<dbReference type="InterPro" id="IPR024881">
    <property type="entry name" value="Tip"/>
</dbReference>
<evidence type="ECO:0000259" key="10">
    <source>
        <dbReference type="Pfam" id="PF23122"/>
    </source>
</evidence>
<keyword evidence="4 9" id="KW-0732">Signal</keyword>
<dbReference type="AlphaFoldDB" id="A0A6F9DFW2"/>
<dbReference type="InterPro" id="IPR013517">
    <property type="entry name" value="FG-GAP"/>
</dbReference>
<evidence type="ECO:0000256" key="3">
    <source>
        <dbReference type="ARBA" id="ARBA00022692"/>
    </source>
</evidence>
<keyword evidence="5 8" id="KW-1133">Transmembrane helix</keyword>
<dbReference type="InterPro" id="IPR028994">
    <property type="entry name" value="Integrin_alpha_N"/>
</dbReference>
<evidence type="ECO:0000256" key="5">
    <source>
        <dbReference type="ARBA" id="ARBA00022989"/>
    </source>
</evidence>
<evidence type="ECO:0000256" key="6">
    <source>
        <dbReference type="ARBA" id="ARBA00023136"/>
    </source>
</evidence>
<dbReference type="SUPFAM" id="SSF69318">
    <property type="entry name" value="Integrin alpha N-terminal domain"/>
    <property type="match status" value="2"/>
</dbReference>
<dbReference type="Pfam" id="PF23122">
    <property type="entry name" value="C2_ITFG1"/>
    <property type="match status" value="1"/>
</dbReference>
<keyword evidence="6 8" id="KW-0472">Membrane</keyword>
<reference evidence="11" key="1">
    <citation type="submission" date="2020-04" db="EMBL/GenBank/DDBJ databases">
        <authorList>
            <person name="Neveu A P."/>
        </authorList>
    </citation>
    <scope>NUCLEOTIDE SEQUENCE</scope>
    <source>
        <tissue evidence="11">Whole embryo</tissue>
    </source>
</reference>
<comment type="subcellular location">
    <subcellularLocation>
        <location evidence="1">Membrane</location>
        <topology evidence="1">Single-pass type I membrane protein</topology>
    </subcellularLocation>
</comment>
<evidence type="ECO:0000256" key="2">
    <source>
        <dbReference type="ARBA" id="ARBA00006496"/>
    </source>
</evidence>
<proteinExistence type="evidence at transcript level"/>
<gene>
    <name evidence="11" type="primary">Itfg1</name>
</gene>
<organism evidence="11">
    <name type="scientific">Phallusia mammillata</name>
    <dbReference type="NCBI Taxonomy" id="59560"/>
    <lineage>
        <taxon>Eukaryota</taxon>
        <taxon>Metazoa</taxon>
        <taxon>Chordata</taxon>
        <taxon>Tunicata</taxon>
        <taxon>Ascidiacea</taxon>
        <taxon>Phlebobranchia</taxon>
        <taxon>Ascidiidae</taxon>
        <taxon>Phallusia</taxon>
    </lineage>
</organism>
<dbReference type="PANTHER" id="PTHR13412:SF0">
    <property type="entry name" value="T-CELL IMMUNOMODULATORY PROTEIN"/>
    <property type="match status" value="1"/>
</dbReference>
<protein>
    <submittedName>
        <fullName evidence="11">T-cell immunomodulatory protein-like</fullName>
    </submittedName>
</protein>
<keyword evidence="7" id="KW-0325">Glycoprotein</keyword>